<dbReference type="InterPro" id="IPR041374">
    <property type="entry name" value="BaeRF_family12"/>
</dbReference>
<evidence type="ECO:0000313" key="2">
    <source>
        <dbReference type="Proteomes" id="UP000188937"/>
    </source>
</evidence>
<gene>
    <name evidence="1" type="ORF">A0U92_06155</name>
</gene>
<evidence type="ECO:0000313" key="1">
    <source>
        <dbReference type="EMBL" id="AQS86302.1"/>
    </source>
</evidence>
<dbReference type="Proteomes" id="UP000188937">
    <property type="component" value="Chromosome"/>
</dbReference>
<dbReference type="AlphaFoldDB" id="A0A1U9KKH5"/>
<name>A0A1U9KKH5_ACEAC</name>
<sequence>MPNSFDGQVIYIVADGGKARILQHKDGHMHEVSHFAAAEIAGSSDNGRGDFSVADHHKQEFGKRVATWMNDQLHGGSKPDGFVLAAPAKVLHVIREHLAKPTQAKLIKSIDKDLINIPVADLVSHFDIPETGWKTA</sequence>
<organism evidence="1 2">
    <name type="scientific">Acetobacter aceti</name>
    <dbReference type="NCBI Taxonomy" id="435"/>
    <lineage>
        <taxon>Bacteria</taxon>
        <taxon>Pseudomonadati</taxon>
        <taxon>Pseudomonadota</taxon>
        <taxon>Alphaproteobacteria</taxon>
        <taxon>Acetobacterales</taxon>
        <taxon>Acetobacteraceae</taxon>
        <taxon>Acetobacter</taxon>
        <taxon>Acetobacter subgen. Acetobacter</taxon>
    </lineage>
</organism>
<reference evidence="1 2" key="1">
    <citation type="submission" date="2016-03" db="EMBL/GenBank/DDBJ databases">
        <title>Acetic acid bacteria sequencing.</title>
        <authorList>
            <person name="Brandt J."/>
            <person name="Jakob F."/>
            <person name="Vogel R.F."/>
        </authorList>
    </citation>
    <scope>NUCLEOTIDE SEQUENCE [LARGE SCALE GENOMIC DNA]</scope>
    <source>
        <strain evidence="1 2">TMW2.1153</strain>
    </source>
</reference>
<dbReference type="STRING" id="435.A0U92_06155"/>
<dbReference type="RefSeq" id="WP_077814284.1">
    <property type="nucleotide sequence ID" value="NZ_CP014692.1"/>
</dbReference>
<proteinExistence type="predicted"/>
<accession>A0A1U9KKH5</accession>
<dbReference type="Pfam" id="PF18856">
    <property type="entry name" value="baeRF_family12"/>
    <property type="match status" value="1"/>
</dbReference>
<protein>
    <recommendedName>
        <fullName evidence="3">Host attachment protein</fullName>
    </recommendedName>
</protein>
<dbReference type="KEGG" id="aace:A0U92_06155"/>
<dbReference type="eggNOG" id="COG5622">
    <property type="taxonomic scope" value="Bacteria"/>
</dbReference>
<dbReference type="EMBL" id="CP014692">
    <property type="protein sequence ID" value="AQS86302.1"/>
    <property type="molecule type" value="Genomic_DNA"/>
</dbReference>
<keyword evidence="2" id="KW-1185">Reference proteome</keyword>
<dbReference type="OrthoDB" id="9812459at2"/>
<evidence type="ECO:0008006" key="3">
    <source>
        <dbReference type="Google" id="ProtNLM"/>
    </source>
</evidence>